<dbReference type="InterPro" id="IPR017113">
    <property type="entry name" value="Antirestriction_ArdC"/>
</dbReference>
<gene>
    <name evidence="3" type="ORF">SAMN02927914_05686</name>
</gene>
<evidence type="ECO:0000259" key="1">
    <source>
        <dbReference type="Pfam" id="PF08401"/>
    </source>
</evidence>
<dbReference type="AlphaFoldDB" id="A0A1G5ZP50"/>
<dbReference type="Pfam" id="PF08401">
    <property type="entry name" value="ArdcN"/>
    <property type="match status" value="1"/>
</dbReference>
<dbReference type="InterPro" id="IPR013610">
    <property type="entry name" value="ArdC_N"/>
</dbReference>
<organism evidence="3 4">
    <name type="scientific">Mesorhizobium qingshengii</name>
    <dbReference type="NCBI Taxonomy" id="1165689"/>
    <lineage>
        <taxon>Bacteria</taxon>
        <taxon>Pseudomonadati</taxon>
        <taxon>Pseudomonadota</taxon>
        <taxon>Alphaproteobacteria</taxon>
        <taxon>Hyphomicrobiales</taxon>
        <taxon>Phyllobacteriaceae</taxon>
        <taxon>Mesorhizobium</taxon>
    </lineage>
</organism>
<reference evidence="3 4" key="1">
    <citation type="submission" date="2016-10" db="EMBL/GenBank/DDBJ databases">
        <authorList>
            <person name="de Groot N.N."/>
        </authorList>
    </citation>
    <scope>NUCLEOTIDE SEQUENCE [LARGE SCALE GENOMIC DNA]</scope>
    <source>
        <strain evidence="3 4">CGMCC 1.12097</strain>
    </source>
</reference>
<feature type="domain" description="N-terminal" evidence="1">
    <location>
        <begin position="7"/>
        <end position="128"/>
    </location>
</feature>
<protein>
    <submittedName>
        <fullName evidence="3">Antirestriction protein ArdC</fullName>
    </submittedName>
</protein>
<accession>A0A1G5ZP50</accession>
<dbReference type="GO" id="GO:0003697">
    <property type="term" value="F:single-stranded DNA binding"/>
    <property type="evidence" value="ECO:0007669"/>
    <property type="project" value="InterPro"/>
</dbReference>
<name>A0A1G5ZP50_9HYPH</name>
<dbReference type="OrthoDB" id="9792687at2"/>
<dbReference type="PIRSF" id="PIRSF037112">
    <property type="entry name" value="Antirestriction_ArdC"/>
    <property type="match status" value="1"/>
</dbReference>
<sequence>MKEQRADVYVRITNEIVAAIEAGAGEWKMPWHHDGAAAARPTNIATGRRYRGINTLALWAAAVRAGFAQGQWGTYRQFEAVGAQVRRGEKATTVILWKEPSTIGCEDKDADDTIRARRRMFGRAFSVFNVAQVDGYDVEPAAPPLSDAARHAKAEIFLTNLGIKTVFGGSDACYQPWTDTVLMPVISQFSDATSFYGVWIHESGHASGAKHRLDRDLTGRFGSAAYAQEEIIVELLSGLILADLAIAHHPRPDHAAYIASWLEVIKSDPKAIFAAASKAQQVADWMHSRQPKTPS</sequence>
<dbReference type="EMBL" id="FMXM01000024">
    <property type="protein sequence ID" value="SDA96589.1"/>
    <property type="molecule type" value="Genomic_DNA"/>
</dbReference>
<evidence type="ECO:0000313" key="4">
    <source>
        <dbReference type="Proteomes" id="UP000198588"/>
    </source>
</evidence>
<dbReference type="STRING" id="1165689.SAMN02927914_05686"/>
<dbReference type="Proteomes" id="UP000198588">
    <property type="component" value="Unassembled WGS sequence"/>
</dbReference>
<evidence type="ECO:0000313" key="3">
    <source>
        <dbReference type="EMBL" id="SDA96589.1"/>
    </source>
</evidence>
<dbReference type="RefSeq" id="WP_091585137.1">
    <property type="nucleotide sequence ID" value="NZ_FMXM01000024.1"/>
</dbReference>
<proteinExistence type="predicted"/>
<evidence type="ECO:0000259" key="2">
    <source>
        <dbReference type="Pfam" id="PF18818"/>
    </source>
</evidence>
<dbReference type="Pfam" id="PF18818">
    <property type="entry name" value="MPTase-PolyVal"/>
    <property type="match status" value="1"/>
</dbReference>
<dbReference type="InterPro" id="IPR041459">
    <property type="entry name" value="MPTase-PolyVal"/>
</dbReference>
<feature type="domain" description="Polyvalent protein metallopeptidase" evidence="2">
    <location>
        <begin position="153"/>
        <end position="278"/>
    </location>
</feature>